<dbReference type="InterPro" id="IPR038765">
    <property type="entry name" value="Papain-like_cys_pep_sf"/>
</dbReference>
<keyword evidence="3" id="KW-1185">Reference proteome</keyword>
<reference evidence="2 3" key="1">
    <citation type="submission" date="2022-01" db="EMBL/GenBank/DDBJ databases">
        <title>Nocardioides sp. nov., an actinomycete isolated from mining soil.</title>
        <authorList>
            <person name="Liu L."/>
        </authorList>
    </citation>
    <scope>NUCLEOTIDE SEQUENCE [LARGE SCALE GENOMIC DNA]</scope>
    <source>
        <strain evidence="2 3">KLBMP 9356</strain>
    </source>
</reference>
<dbReference type="Pfam" id="PF05257">
    <property type="entry name" value="CHAP"/>
    <property type="match status" value="1"/>
</dbReference>
<dbReference type="RefSeq" id="WP_236398126.1">
    <property type="nucleotide sequence ID" value="NZ_JAKJHZ010000003.1"/>
</dbReference>
<organism evidence="2 3">
    <name type="scientific">Nocardioides potassii</name>
    <dbReference type="NCBI Taxonomy" id="2911371"/>
    <lineage>
        <taxon>Bacteria</taxon>
        <taxon>Bacillati</taxon>
        <taxon>Actinomycetota</taxon>
        <taxon>Actinomycetes</taxon>
        <taxon>Propionibacteriales</taxon>
        <taxon>Nocardioidaceae</taxon>
        <taxon>Nocardioides</taxon>
    </lineage>
</organism>
<dbReference type="Proteomes" id="UP001201161">
    <property type="component" value="Unassembled WGS sequence"/>
</dbReference>
<accession>A0ABS9H517</accession>
<dbReference type="InterPro" id="IPR013783">
    <property type="entry name" value="Ig-like_fold"/>
</dbReference>
<dbReference type="EMBL" id="JAKJHZ010000003">
    <property type="protein sequence ID" value="MCF6376327.1"/>
    <property type="molecule type" value="Genomic_DNA"/>
</dbReference>
<sequence length="538" mass="56591">MTSWVGRTTRLAVGALALVLLVTPTTTGRVQLATSTYLCTGYAGCQAAGYGNFGYRTASSTMYWKMYAGHNCTNYVAYRLIQSGMPATRPWEGNGNASNWGVAMASITDQSPRVGAVAWYRSNVSPAGSNGHVAFVEQVISDSEIIVSEDYWGGDFHWRRVTKTGGGWPSGFIHFNDRVVEPTTPPVITGSPAVGSPLAVDLGAWTPTPSSVAVRWLADGAAIPGATSPSYVPTPDVKGKSLTAEVTAVLDGYNPGQASLATAPVAPGTFQRTATPTIQGTPEVGQTLTLTPSAWAPEPRKVTTQWYADGVALDGATGSTLVLDRSHIDKRITARTTASAGGFKKSRSVAAETTPVLAKAVSITRPTVVQGAAKVGSKLVANVGAARPTNATASYRWLRDGKRISGTTRNTYTVRRGDVGHSLSVEVTWTKRYFRDTVESVAVTGPVMAVSDVRVRADVKRSKVTLEVKVKAPGSAKPAGTIAVTLGGRSVEAQVVDGKARVVLKHLKSGTKPLVVRYSGTDLVLPDVARSTVTVAGR</sequence>
<dbReference type="PROSITE" id="PS50911">
    <property type="entry name" value="CHAP"/>
    <property type="match status" value="1"/>
</dbReference>
<comment type="caution">
    <text evidence="2">The sequence shown here is derived from an EMBL/GenBank/DDBJ whole genome shotgun (WGS) entry which is preliminary data.</text>
</comment>
<gene>
    <name evidence="2" type="ORF">L2K70_01775</name>
</gene>
<protein>
    <submittedName>
        <fullName evidence="2">CHAP domain-containing protein</fullName>
    </submittedName>
</protein>
<dbReference type="Gene3D" id="2.60.40.10">
    <property type="entry name" value="Immunoglobulins"/>
    <property type="match status" value="1"/>
</dbReference>
<dbReference type="InterPro" id="IPR007921">
    <property type="entry name" value="CHAP_dom"/>
</dbReference>
<evidence type="ECO:0000259" key="1">
    <source>
        <dbReference type="PROSITE" id="PS50911"/>
    </source>
</evidence>
<name>A0ABS9H517_9ACTN</name>
<proteinExistence type="predicted"/>
<dbReference type="Gene3D" id="3.90.1720.10">
    <property type="entry name" value="endopeptidase domain like (from Nostoc punctiforme)"/>
    <property type="match status" value="1"/>
</dbReference>
<feature type="domain" description="Peptidase C51" evidence="1">
    <location>
        <begin position="47"/>
        <end position="174"/>
    </location>
</feature>
<dbReference type="SUPFAM" id="SSF54001">
    <property type="entry name" value="Cysteine proteinases"/>
    <property type="match status" value="1"/>
</dbReference>
<evidence type="ECO:0000313" key="3">
    <source>
        <dbReference type="Proteomes" id="UP001201161"/>
    </source>
</evidence>
<evidence type="ECO:0000313" key="2">
    <source>
        <dbReference type="EMBL" id="MCF6376327.1"/>
    </source>
</evidence>
<dbReference type="Gene3D" id="2.60.40.2700">
    <property type="match status" value="3"/>
</dbReference>